<dbReference type="VEuPathDB" id="FungiDB:AB675_11174"/>
<dbReference type="OrthoDB" id="10455546at2759"/>
<dbReference type="GeneID" id="28731878"/>
<proteinExistence type="predicted"/>
<dbReference type="EMBL" id="LFJN01000036">
    <property type="protein sequence ID" value="KPI35777.1"/>
    <property type="molecule type" value="Genomic_DNA"/>
</dbReference>
<dbReference type="RefSeq" id="XP_017995740.1">
    <property type="nucleotide sequence ID" value="XM_018139998.1"/>
</dbReference>
<gene>
    <name evidence="3" type="ORF">AB675_11174</name>
</gene>
<feature type="coiled-coil region" evidence="1">
    <location>
        <begin position="93"/>
        <end position="120"/>
    </location>
</feature>
<keyword evidence="4" id="KW-1185">Reference proteome</keyword>
<sequence length="249" mass="27828">MSNLARVNRERYLVAETYAKNGDVRECLEICWQMRLQSDLSLYQRAWVNLLIASVIDVQNYPDCDKYPKEVKALVEQIRREVPTLGPKSSSALHYLEAKADELQGQIERLQKEVAEKHSTLVPDNRVFHEETNKTILNDFNKDADEPVDKSIEEKQWTIEGMYTDLGFGYGRNKPVVDPPILHEPILTGDKVMGSFSSEVGGQPSSQPSVFSNKPEGDVQMSDATEVFGSSSPNLVAKTSDSESTESGG</sequence>
<comment type="caution">
    <text evidence="3">The sequence shown here is derived from an EMBL/GenBank/DDBJ whole genome shotgun (WGS) entry which is preliminary data.</text>
</comment>
<feature type="compositionally biased region" description="Polar residues" evidence="2">
    <location>
        <begin position="195"/>
        <end position="212"/>
    </location>
</feature>
<organism evidence="3 4">
    <name type="scientific">Cyphellophora attinorum</name>
    <dbReference type="NCBI Taxonomy" id="1664694"/>
    <lineage>
        <taxon>Eukaryota</taxon>
        <taxon>Fungi</taxon>
        <taxon>Dikarya</taxon>
        <taxon>Ascomycota</taxon>
        <taxon>Pezizomycotina</taxon>
        <taxon>Eurotiomycetes</taxon>
        <taxon>Chaetothyriomycetidae</taxon>
        <taxon>Chaetothyriales</taxon>
        <taxon>Cyphellophoraceae</taxon>
        <taxon>Cyphellophora</taxon>
    </lineage>
</organism>
<protein>
    <submittedName>
        <fullName evidence="3">Uncharacterized protein</fullName>
    </submittedName>
</protein>
<evidence type="ECO:0000313" key="3">
    <source>
        <dbReference type="EMBL" id="KPI35777.1"/>
    </source>
</evidence>
<dbReference type="Proteomes" id="UP000038010">
    <property type="component" value="Unassembled WGS sequence"/>
</dbReference>
<evidence type="ECO:0000256" key="1">
    <source>
        <dbReference type="SAM" id="Coils"/>
    </source>
</evidence>
<keyword evidence="1" id="KW-0175">Coiled coil</keyword>
<feature type="compositionally biased region" description="Polar residues" evidence="2">
    <location>
        <begin position="228"/>
        <end position="239"/>
    </location>
</feature>
<name>A0A0N1GYF9_9EURO</name>
<dbReference type="AlphaFoldDB" id="A0A0N1GYF9"/>
<feature type="region of interest" description="Disordered" evidence="2">
    <location>
        <begin position="193"/>
        <end position="249"/>
    </location>
</feature>
<evidence type="ECO:0000256" key="2">
    <source>
        <dbReference type="SAM" id="MobiDB-lite"/>
    </source>
</evidence>
<reference evidence="3 4" key="1">
    <citation type="submission" date="2015-06" db="EMBL/GenBank/DDBJ databases">
        <title>Draft genome of the ant-associated black yeast Phialophora attae CBS 131958.</title>
        <authorList>
            <person name="Moreno L.F."/>
            <person name="Stielow B.J."/>
            <person name="de Hoog S."/>
            <person name="Vicente V.A."/>
            <person name="Weiss V.A."/>
            <person name="de Vries M."/>
            <person name="Cruz L.M."/>
            <person name="Souza E.M."/>
        </authorList>
    </citation>
    <scope>NUCLEOTIDE SEQUENCE [LARGE SCALE GENOMIC DNA]</scope>
    <source>
        <strain evidence="3 4">CBS 131958</strain>
    </source>
</reference>
<accession>A0A0N1GYF9</accession>
<evidence type="ECO:0000313" key="4">
    <source>
        <dbReference type="Proteomes" id="UP000038010"/>
    </source>
</evidence>